<sequence length="59" mass="6656">MQQKDVYIVTRLRLSRAAKQPESCALTPLSHVRKFMLPQVIVVIMFLFSSGADICMSVT</sequence>
<keyword evidence="1" id="KW-1133">Transmembrane helix</keyword>
<keyword evidence="1" id="KW-0812">Transmembrane</keyword>
<dbReference type="EMBL" id="KQ085966">
    <property type="protein sequence ID" value="KLO13055.1"/>
    <property type="molecule type" value="Genomic_DNA"/>
</dbReference>
<gene>
    <name evidence="2" type="ORF">SCHPADRAFT_904583</name>
</gene>
<accession>A0A0H2RM72</accession>
<keyword evidence="3" id="KW-1185">Reference proteome</keyword>
<keyword evidence="1" id="KW-0472">Membrane</keyword>
<dbReference type="Proteomes" id="UP000053477">
    <property type="component" value="Unassembled WGS sequence"/>
</dbReference>
<feature type="transmembrane region" description="Helical" evidence="1">
    <location>
        <begin position="36"/>
        <end position="56"/>
    </location>
</feature>
<protein>
    <submittedName>
        <fullName evidence="2">Uncharacterized protein</fullName>
    </submittedName>
</protein>
<evidence type="ECO:0000313" key="3">
    <source>
        <dbReference type="Proteomes" id="UP000053477"/>
    </source>
</evidence>
<reference evidence="2 3" key="1">
    <citation type="submission" date="2015-04" db="EMBL/GenBank/DDBJ databases">
        <title>Complete genome sequence of Schizopora paradoxa KUC8140, a cosmopolitan wood degrader in East Asia.</title>
        <authorList>
            <consortium name="DOE Joint Genome Institute"/>
            <person name="Min B."/>
            <person name="Park H."/>
            <person name="Jang Y."/>
            <person name="Kim J.-J."/>
            <person name="Kim K.H."/>
            <person name="Pangilinan J."/>
            <person name="Lipzen A."/>
            <person name="Riley R."/>
            <person name="Grigoriev I.V."/>
            <person name="Spatafora J.W."/>
            <person name="Choi I.-G."/>
        </authorList>
    </citation>
    <scope>NUCLEOTIDE SEQUENCE [LARGE SCALE GENOMIC DNA]</scope>
    <source>
        <strain evidence="2 3">KUC8140</strain>
    </source>
</reference>
<evidence type="ECO:0000313" key="2">
    <source>
        <dbReference type="EMBL" id="KLO13055.1"/>
    </source>
</evidence>
<dbReference type="InParanoid" id="A0A0H2RM72"/>
<proteinExistence type="predicted"/>
<organism evidence="2 3">
    <name type="scientific">Schizopora paradoxa</name>
    <dbReference type="NCBI Taxonomy" id="27342"/>
    <lineage>
        <taxon>Eukaryota</taxon>
        <taxon>Fungi</taxon>
        <taxon>Dikarya</taxon>
        <taxon>Basidiomycota</taxon>
        <taxon>Agaricomycotina</taxon>
        <taxon>Agaricomycetes</taxon>
        <taxon>Hymenochaetales</taxon>
        <taxon>Schizoporaceae</taxon>
        <taxon>Schizopora</taxon>
    </lineage>
</organism>
<dbReference type="AlphaFoldDB" id="A0A0H2RM72"/>
<evidence type="ECO:0000256" key="1">
    <source>
        <dbReference type="SAM" id="Phobius"/>
    </source>
</evidence>
<name>A0A0H2RM72_9AGAM</name>